<dbReference type="PROSITE" id="PS51669">
    <property type="entry name" value="4FE4S_MOW_BIS_MGD"/>
    <property type="match status" value="1"/>
</dbReference>
<evidence type="ECO:0000256" key="6">
    <source>
        <dbReference type="ARBA" id="ARBA00023004"/>
    </source>
</evidence>
<accession>A0A2W6QFN7</accession>
<gene>
    <name evidence="9" type="ORF">DN757_08365</name>
</gene>
<dbReference type="InterPro" id="IPR006656">
    <property type="entry name" value="Mopterin_OxRdtase"/>
</dbReference>
<dbReference type="EMBL" id="QKWW01000023">
    <property type="protein sequence ID" value="PZT56123.1"/>
    <property type="molecule type" value="Genomic_DNA"/>
</dbReference>
<dbReference type="GO" id="GO:0016491">
    <property type="term" value="F:oxidoreductase activity"/>
    <property type="evidence" value="ECO:0007669"/>
    <property type="project" value="UniProtKB-KW"/>
</dbReference>
<dbReference type="Gene3D" id="3.40.228.10">
    <property type="entry name" value="Dimethylsulfoxide Reductase, domain 2"/>
    <property type="match status" value="1"/>
</dbReference>
<evidence type="ECO:0000313" key="10">
    <source>
        <dbReference type="Proteomes" id="UP000249204"/>
    </source>
</evidence>
<dbReference type="GO" id="GO:0051536">
    <property type="term" value="F:iron-sulfur cluster binding"/>
    <property type="evidence" value="ECO:0007669"/>
    <property type="project" value="UniProtKB-KW"/>
</dbReference>
<evidence type="ECO:0000256" key="5">
    <source>
        <dbReference type="ARBA" id="ARBA00023002"/>
    </source>
</evidence>
<keyword evidence="6" id="KW-0408">Iron</keyword>
<dbReference type="Pfam" id="PF01568">
    <property type="entry name" value="Molydop_binding"/>
    <property type="match status" value="1"/>
</dbReference>
<evidence type="ECO:0000313" key="9">
    <source>
        <dbReference type="EMBL" id="PZT56123.1"/>
    </source>
</evidence>
<dbReference type="Gene3D" id="3.30.2070.10">
    <property type="entry name" value="Formate dehydrogenase/DMSO reductase"/>
    <property type="match status" value="1"/>
</dbReference>
<organism evidence="9 10">
    <name type="scientific">Paenibacillus silvae</name>
    <dbReference type="NCBI Taxonomy" id="1325358"/>
    <lineage>
        <taxon>Bacteria</taxon>
        <taxon>Bacillati</taxon>
        <taxon>Bacillota</taxon>
        <taxon>Bacilli</taxon>
        <taxon>Bacillales</taxon>
        <taxon>Paenibacillaceae</taxon>
        <taxon>Paenibacillus</taxon>
    </lineage>
</organism>
<dbReference type="InterPro" id="IPR006655">
    <property type="entry name" value="Mopterin_OxRdtase_prok_CS"/>
</dbReference>
<dbReference type="PANTHER" id="PTHR43742:SF6">
    <property type="entry name" value="OXIDOREDUCTASE YYAE-RELATED"/>
    <property type="match status" value="1"/>
</dbReference>
<evidence type="ECO:0000256" key="4">
    <source>
        <dbReference type="ARBA" id="ARBA00022723"/>
    </source>
</evidence>
<dbReference type="InterPro" id="IPR050612">
    <property type="entry name" value="Prok_Mopterin_Oxidored"/>
</dbReference>
<proteinExistence type="inferred from homology"/>
<sequence length="707" mass="77842">MSTPSVQSKRVVKAACPLDCPDTCTMLVTVEDGLATSVKGDPTHPMTAGHLCSKMNHYQEKVYSPDRILYPLKRVGPKGEGQFARITWDEALDEIAEKFKSITSEYGSQAILPYSYLGTQGILNGLTVGDAFFHKLGASVSERTFCDSGATSAYDFTLGPAVGLDPESMVHSKYIIVWGANLLSNNLHQWKFMTEARKRGAKIVVIDPVHTKTAAQADWHIALRPGTDSALALGMMNVIINENLIDVDYVENYTVGYPELKERAQQFPPSRVAEITGLSEATIVQLAREYATSQPAAIRVGVGMERNRNGGQSMRAIASLPALVGAFRKPGGGILQLSLYNFPLRWDRMLRPDMIKPGTRVLNQWRLGKVLAGELEGPPVKALVVYNSNPAVSTADQGGVLRGLAREDLFTVVSEQFMTDTARYADLILPAASQLEQLDIMFSWGHHYLTLNQPAIAPMGEAVPNTELFRRLAERMGFDDDCFKLTDEEMVGLFLEWSAPQLQGITMESLKETGFARLNLPHPDEYAPFAEGGFPTPSGKVELYSSEAAKGNMVSILFREGYNEFQPGEPLDPLPNYRESAEAHLKDKYPLNMISPKSHAFINSSFGNFDRQRRIVGEPHIVLHPNDADKRSIQDGQKVRMFNSRGSMEVVVKVNDTVLPGVVVAPVGYWASLSNSPTSNALTALEYADFGRAPTFSDTQVEVESVR</sequence>
<dbReference type="PROSITE" id="PS00490">
    <property type="entry name" value="MOLYBDOPTERIN_PROK_2"/>
    <property type="match status" value="1"/>
</dbReference>
<dbReference type="PANTHER" id="PTHR43742">
    <property type="entry name" value="TRIMETHYLAMINE-N-OXIDE REDUCTASE"/>
    <property type="match status" value="1"/>
</dbReference>
<reference evidence="9 10" key="1">
    <citation type="submission" date="2018-06" db="EMBL/GenBank/DDBJ databases">
        <title>Isolation of heavy metals resistant Paenibacillus silvae NC2 from Gold-Copper mine in ZiJin, China.</title>
        <authorList>
            <person name="Xu J."/>
            <person name="Mazhar H.S."/>
            <person name="Rensing C."/>
        </authorList>
    </citation>
    <scope>NUCLEOTIDE SEQUENCE [LARGE SCALE GENOMIC DNA]</scope>
    <source>
        <strain evidence="9 10">NC2</strain>
    </source>
</reference>
<keyword evidence="5" id="KW-0560">Oxidoreductase</keyword>
<dbReference type="Gene3D" id="2.20.25.90">
    <property type="entry name" value="ADC-like domains"/>
    <property type="match status" value="1"/>
</dbReference>
<comment type="similarity">
    <text evidence="2">Belongs to the prokaryotic molybdopterin-containing oxidoreductase family.</text>
</comment>
<dbReference type="InterPro" id="IPR006657">
    <property type="entry name" value="MoPterin_dinucl-bd_dom"/>
</dbReference>
<protein>
    <submittedName>
        <fullName evidence="9">Molybdopterin oxidoreductase family protein</fullName>
    </submittedName>
</protein>
<evidence type="ECO:0000259" key="8">
    <source>
        <dbReference type="PROSITE" id="PS51669"/>
    </source>
</evidence>
<comment type="cofactor">
    <cofactor evidence="1">
        <name>Mo-bis(molybdopterin guanine dinucleotide)</name>
        <dbReference type="ChEBI" id="CHEBI:60539"/>
    </cofactor>
</comment>
<dbReference type="SUPFAM" id="SSF50692">
    <property type="entry name" value="ADC-like"/>
    <property type="match status" value="1"/>
</dbReference>
<name>A0A2W6QFN7_9BACL</name>
<evidence type="ECO:0000256" key="1">
    <source>
        <dbReference type="ARBA" id="ARBA00001942"/>
    </source>
</evidence>
<dbReference type="SMART" id="SM00926">
    <property type="entry name" value="Molybdop_Fe4S4"/>
    <property type="match status" value="1"/>
</dbReference>
<dbReference type="CDD" id="cd02766">
    <property type="entry name" value="MopB_3"/>
    <property type="match status" value="1"/>
</dbReference>
<keyword evidence="4" id="KW-0479">Metal-binding</keyword>
<dbReference type="Pfam" id="PF04879">
    <property type="entry name" value="Molybdop_Fe4S4"/>
    <property type="match status" value="1"/>
</dbReference>
<evidence type="ECO:0000256" key="2">
    <source>
        <dbReference type="ARBA" id="ARBA00010312"/>
    </source>
</evidence>
<comment type="caution">
    <text evidence="9">The sequence shown here is derived from an EMBL/GenBank/DDBJ whole genome shotgun (WGS) entry which is preliminary data.</text>
</comment>
<dbReference type="SUPFAM" id="SSF53706">
    <property type="entry name" value="Formate dehydrogenase/DMSO reductase, domains 1-3"/>
    <property type="match status" value="1"/>
</dbReference>
<dbReference type="InterPro" id="IPR006963">
    <property type="entry name" value="Mopterin_OxRdtase_4Fe-4S_dom"/>
</dbReference>
<dbReference type="GO" id="GO:0043546">
    <property type="term" value="F:molybdopterin cofactor binding"/>
    <property type="evidence" value="ECO:0007669"/>
    <property type="project" value="InterPro"/>
</dbReference>
<dbReference type="Gene3D" id="3.40.50.740">
    <property type="match status" value="1"/>
</dbReference>
<dbReference type="AlphaFoldDB" id="A0A2W6QFN7"/>
<dbReference type="Pfam" id="PF00384">
    <property type="entry name" value="Molybdopterin"/>
    <property type="match status" value="1"/>
</dbReference>
<keyword evidence="7" id="KW-0411">Iron-sulfur</keyword>
<feature type="domain" description="4Fe-4S Mo/W bis-MGD-type" evidence="8">
    <location>
        <begin position="9"/>
        <end position="66"/>
    </location>
</feature>
<dbReference type="GO" id="GO:0046872">
    <property type="term" value="F:metal ion binding"/>
    <property type="evidence" value="ECO:0007669"/>
    <property type="project" value="UniProtKB-KW"/>
</dbReference>
<dbReference type="Gene3D" id="2.40.40.20">
    <property type="match status" value="1"/>
</dbReference>
<evidence type="ECO:0000256" key="3">
    <source>
        <dbReference type="ARBA" id="ARBA00022505"/>
    </source>
</evidence>
<dbReference type="Proteomes" id="UP000249204">
    <property type="component" value="Unassembled WGS sequence"/>
</dbReference>
<keyword evidence="3" id="KW-0500">Molybdenum</keyword>
<evidence type="ECO:0000256" key="7">
    <source>
        <dbReference type="ARBA" id="ARBA00023014"/>
    </source>
</evidence>
<dbReference type="InterPro" id="IPR009010">
    <property type="entry name" value="Asp_de-COase-like_dom_sf"/>
</dbReference>
<dbReference type="RefSeq" id="WP_111269811.1">
    <property type="nucleotide sequence ID" value="NZ_QKWW01000023.1"/>
</dbReference>